<sequence>MARRLCDTCYVRERWGCNCPSKSGSSWVFWALVIAAVLLLSGCQLDDGRECVDYDTQTTLVNTYNGKTYTPHLVTTTVCAKYADK</sequence>
<evidence type="ECO:0008006" key="3">
    <source>
        <dbReference type="Google" id="ProtNLM"/>
    </source>
</evidence>
<name>A0ABQ3QQX0_9ACTN</name>
<gene>
    <name evidence="1" type="ORF">Sviol_40560</name>
</gene>
<organism evidence="1 2">
    <name type="scientific">Streptomyces violascens</name>
    <dbReference type="NCBI Taxonomy" id="67381"/>
    <lineage>
        <taxon>Bacteria</taxon>
        <taxon>Bacillati</taxon>
        <taxon>Actinomycetota</taxon>
        <taxon>Actinomycetes</taxon>
        <taxon>Kitasatosporales</taxon>
        <taxon>Streptomycetaceae</taxon>
        <taxon>Streptomyces</taxon>
    </lineage>
</organism>
<proteinExistence type="predicted"/>
<dbReference type="EMBL" id="BNDY01000013">
    <property type="protein sequence ID" value="GHI39648.1"/>
    <property type="molecule type" value="Genomic_DNA"/>
</dbReference>
<evidence type="ECO:0000313" key="2">
    <source>
        <dbReference type="Proteomes" id="UP001050808"/>
    </source>
</evidence>
<comment type="caution">
    <text evidence="1">The sequence shown here is derived from an EMBL/GenBank/DDBJ whole genome shotgun (WGS) entry which is preliminary data.</text>
</comment>
<reference evidence="1" key="1">
    <citation type="submission" date="2024-05" db="EMBL/GenBank/DDBJ databases">
        <title>Whole genome shotgun sequence of Streptomyces violascens NBRC 12920.</title>
        <authorList>
            <person name="Komaki H."/>
            <person name="Tamura T."/>
        </authorList>
    </citation>
    <scope>NUCLEOTIDE SEQUENCE</scope>
    <source>
        <strain evidence="1">NBRC 12920</strain>
    </source>
</reference>
<keyword evidence="2" id="KW-1185">Reference proteome</keyword>
<dbReference type="RefSeq" id="WP_226599010.1">
    <property type="nucleotide sequence ID" value="NZ_BMUA01000046.1"/>
</dbReference>
<evidence type="ECO:0000313" key="1">
    <source>
        <dbReference type="EMBL" id="GHI39648.1"/>
    </source>
</evidence>
<dbReference type="Proteomes" id="UP001050808">
    <property type="component" value="Unassembled WGS sequence"/>
</dbReference>
<accession>A0ABQ3QQX0</accession>
<protein>
    <recommendedName>
        <fullName evidence="3">Lipoprotein</fullName>
    </recommendedName>
</protein>